<evidence type="ECO:0000313" key="4">
    <source>
        <dbReference type="Proteomes" id="UP000565262"/>
    </source>
</evidence>
<sequence>MHLLAAQPGGFVDDEGIIDLDQTPGDIIILSAADTSLAALSEGARRFYQQLYRDVSRSDTGDSVAKAKQEVKEASEESNSTPAIRLANWMQLLKPAAYDLYEHKVLEQAELVVLSLLGGQNYWEYGFERLVEWSKGQTPSGRARQLIIVPGDDTPDPELFAASTQDLNTCQKVWRYLRQSGIENSENLLRFLTQELLMGNGWVPEFCLQSEKTNFDQKQTTYLQQWQEPRVLPYAMRYFPAVGREGSKSESQDSELFKNSELPQKTCLLLFYRSHLQSANTEVFDGLMTAIQAQGLNPVAVAIASLKDDESVALMNHLAEQHDARLIINTTGFASNRVDSPDLSSEPTEFASPFERQIPVLQLVLSGSTEQDWQQHNQGLRSRDIAMQVVLPEMDGRVITRAVSFKAESWFDPRCQVSVVRYQLHQERANFIAELAQRYCQLSDKANADKRLAIILANYPTKDGRIGNGVGLDTPQSAVNILQALKASGYPLDQLPETGTELIEWLLESVTNNPNTLHQLPCWQSMALDEYRHHFSQIPQECQQAVLERWGAPEQDIKCRYGRLMLSGLRLGEVFVGIQPARGFNIDLAANYHDPDLIPPHNYLAFYFWLRHCYQVEAVVHVGKHGNLEWLPGKGTALSDQCWPDIALGPIPHFYPFIVNDPGEGAQAKRRTQAVIIDHLMPPMTRAESYGEMAELESLVDEYYQAMGMDERREKWLRDEIMKQVRKTHLLEELGKATAESSDDEVLAELDAYLCEIKESQIRHGLHILGQLPNRDKLADTLVALLRLPRGADAESQGILHNLSQDLDLRTASGELFDPLAADTQPWQGKRPECLLTVDQDTHWRTAADTRERLELLALELVKTLLLEESSQSSLVYFNSQANFDSRAGFDSPVNPDELPRTARQLEYARARLLPALEQSAEQELSALTNGLAGQFVPPGPSGAPTRGRLDTLPTGRNFFSVDNRSIPSPAAWAIGERSAQALIERHLQEHGDFPKQLGLSVWGTATMRTGGDDIAQAFALMGVRPIWAPGSNRVTDFEVISCMRLGRPRVDVTLRVSGFFRDAFPNVMKLYDAAVQKIAALEEPGNGNTIKANILSRQQALIEQGLSPEQAMRQASYRVFGSKPGAYGAGLQGLIDERCWEESSDLAEAYLNWGGYAYGNQAGDGVAAHQAFQHRLSQLEVVVQNQDNREHDLLDSDDYYQFQGGMNNAVRVFRGEAPEVYHSDHSNPAAPKIRTLKEELNRVIRSRVLNPKWINAMREHGYKGAFEMAASVDYLFAYDATTDLIDDYQYEKVADALVFDRENQDFLQQHNPHALEEMAERLLEATQRGLWQEPGEYARRLQHLLLELDEQNERADNTAEF</sequence>
<reference evidence="3 4" key="1">
    <citation type="submission" date="2020-08" db="EMBL/GenBank/DDBJ databases">
        <title>Oceanospirillum sp. nov. isolated from marine sediment.</title>
        <authorList>
            <person name="Ji X."/>
        </authorList>
    </citation>
    <scope>NUCLEOTIDE SEQUENCE [LARGE SCALE GENOMIC DNA]</scope>
    <source>
        <strain evidence="3 4">D5</strain>
    </source>
</reference>
<dbReference type="GO" id="GO:0051116">
    <property type="term" value="F:cobaltochelatase activity"/>
    <property type="evidence" value="ECO:0007669"/>
    <property type="project" value="UniProtKB-UniRule"/>
</dbReference>
<dbReference type="PANTHER" id="PTHR44119">
    <property type="entry name" value="MAGNESIUM-CHELATASE SUBUNIT CHLH, CHLOROPLASTIC"/>
    <property type="match status" value="1"/>
</dbReference>
<evidence type="ECO:0000256" key="1">
    <source>
        <dbReference type="NCBIfam" id="TIGR02257"/>
    </source>
</evidence>
<dbReference type="Proteomes" id="UP000565262">
    <property type="component" value="Unassembled WGS sequence"/>
</dbReference>
<organism evidence="3 4">
    <name type="scientific">Oceanospirillum sediminis</name>
    <dbReference type="NCBI Taxonomy" id="2760088"/>
    <lineage>
        <taxon>Bacteria</taxon>
        <taxon>Pseudomonadati</taxon>
        <taxon>Pseudomonadota</taxon>
        <taxon>Gammaproteobacteria</taxon>
        <taxon>Oceanospirillales</taxon>
        <taxon>Oceanospirillaceae</taxon>
        <taxon>Oceanospirillum</taxon>
    </lineage>
</organism>
<evidence type="ECO:0000259" key="2">
    <source>
        <dbReference type="Pfam" id="PF02514"/>
    </source>
</evidence>
<dbReference type="Pfam" id="PF02514">
    <property type="entry name" value="CobN-Mg_chel"/>
    <property type="match status" value="1"/>
</dbReference>
<keyword evidence="4" id="KW-1185">Reference proteome</keyword>
<dbReference type="GO" id="GO:0009236">
    <property type="term" value="P:cobalamin biosynthetic process"/>
    <property type="evidence" value="ECO:0007669"/>
    <property type="project" value="UniProtKB-UniRule"/>
</dbReference>
<accession>A0A839IVH7</accession>
<dbReference type="EC" id="6.6.1.2" evidence="1"/>
<name>A0A839IVH7_9GAMM</name>
<dbReference type="PANTHER" id="PTHR44119:SF4">
    <property type="entry name" value="AEROBIC COBALTOCHELATASE SUBUNIT COBN"/>
    <property type="match status" value="1"/>
</dbReference>
<protein>
    <recommendedName>
        <fullName evidence="1">Cobaltochelatase subunit CobN</fullName>
        <ecNumber evidence="1">6.6.1.2</ecNumber>
    </recommendedName>
</protein>
<dbReference type="RefSeq" id="WP_182811682.1">
    <property type="nucleotide sequence ID" value="NZ_JACJFM010000054.1"/>
</dbReference>
<keyword evidence="3" id="KW-0436">Ligase</keyword>
<evidence type="ECO:0000313" key="3">
    <source>
        <dbReference type="EMBL" id="MBB1489443.1"/>
    </source>
</evidence>
<dbReference type="CDD" id="cd10150">
    <property type="entry name" value="CobN_like"/>
    <property type="match status" value="1"/>
</dbReference>
<dbReference type="InterPro" id="IPR011953">
    <property type="entry name" value="Cobalto_CobN"/>
</dbReference>
<gene>
    <name evidence="3" type="primary">cobN</name>
    <name evidence="3" type="ORF">H4O21_22805</name>
</gene>
<dbReference type="NCBIfam" id="TIGR02257">
    <property type="entry name" value="cobalto_cobN"/>
    <property type="match status" value="1"/>
</dbReference>
<dbReference type="InterPro" id="IPR003672">
    <property type="entry name" value="CobN/Mg_chltase"/>
</dbReference>
<feature type="domain" description="CobN/magnesium chelatase" evidence="2">
    <location>
        <begin position="174"/>
        <end position="1337"/>
    </location>
</feature>
<proteinExistence type="predicted"/>
<dbReference type="EMBL" id="JACJFM010000054">
    <property type="protein sequence ID" value="MBB1489443.1"/>
    <property type="molecule type" value="Genomic_DNA"/>
</dbReference>
<comment type="caution">
    <text evidence="3">The sequence shown here is derived from an EMBL/GenBank/DDBJ whole genome shotgun (WGS) entry which is preliminary data.</text>
</comment>